<protein>
    <recommendedName>
        <fullName evidence="1">RING finger protein 141</fullName>
    </recommendedName>
</protein>
<feature type="compositionally biased region" description="Low complexity" evidence="6">
    <location>
        <begin position="182"/>
        <end position="192"/>
    </location>
</feature>
<dbReference type="EMBL" id="GGFK01009517">
    <property type="protein sequence ID" value="MBW42838.1"/>
    <property type="molecule type" value="Transcribed_RNA"/>
</dbReference>
<evidence type="ECO:0000313" key="8">
    <source>
        <dbReference type="EMBL" id="MBW42838.1"/>
    </source>
</evidence>
<keyword evidence="4" id="KW-0862">Zinc</keyword>
<proteinExistence type="predicted"/>
<dbReference type="InterPro" id="IPR047126">
    <property type="entry name" value="RNF141-like"/>
</dbReference>
<dbReference type="PANTHER" id="PTHR12109:SF3">
    <property type="entry name" value="RING FINGER PROTEIN 141"/>
    <property type="match status" value="1"/>
</dbReference>
<evidence type="ECO:0000256" key="3">
    <source>
        <dbReference type="ARBA" id="ARBA00022771"/>
    </source>
</evidence>
<organism evidence="8">
    <name type="scientific">Anopheles triannulatus</name>
    <dbReference type="NCBI Taxonomy" id="58253"/>
    <lineage>
        <taxon>Eukaryota</taxon>
        <taxon>Metazoa</taxon>
        <taxon>Ecdysozoa</taxon>
        <taxon>Arthropoda</taxon>
        <taxon>Hexapoda</taxon>
        <taxon>Insecta</taxon>
        <taxon>Pterygota</taxon>
        <taxon>Neoptera</taxon>
        <taxon>Endopterygota</taxon>
        <taxon>Diptera</taxon>
        <taxon>Nematocera</taxon>
        <taxon>Culicoidea</taxon>
        <taxon>Culicidae</taxon>
        <taxon>Anophelinae</taxon>
        <taxon>Anopheles</taxon>
    </lineage>
</organism>
<dbReference type="PROSITE" id="PS00518">
    <property type="entry name" value="ZF_RING_1"/>
    <property type="match status" value="1"/>
</dbReference>
<name>A0A2M4AQG7_9DIPT</name>
<reference evidence="8" key="1">
    <citation type="submission" date="2018-01" db="EMBL/GenBank/DDBJ databases">
        <title>An insight into the sialome of Amazonian anophelines.</title>
        <authorList>
            <person name="Ribeiro J.M."/>
            <person name="Scarpassa V."/>
            <person name="Calvo E."/>
        </authorList>
    </citation>
    <scope>NUCLEOTIDE SEQUENCE</scope>
    <source>
        <tissue evidence="8">Salivary glands</tissue>
    </source>
</reference>
<dbReference type="Gene3D" id="3.30.40.10">
    <property type="entry name" value="Zinc/RING finger domain, C3HC4 (zinc finger)"/>
    <property type="match status" value="1"/>
</dbReference>
<keyword evidence="2" id="KW-0479">Metal-binding</keyword>
<evidence type="ECO:0000256" key="5">
    <source>
        <dbReference type="PROSITE-ProRule" id="PRU00175"/>
    </source>
</evidence>
<dbReference type="PANTHER" id="PTHR12109">
    <property type="entry name" value="RING FINGER PROTEIN 141-RELATED"/>
    <property type="match status" value="1"/>
</dbReference>
<dbReference type="SMART" id="SM00184">
    <property type="entry name" value="RING"/>
    <property type="match status" value="1"/>
</dbReference>
<dbReference type="InterPro" id="IPR001841">
    <property type="entry name" value="Znf_RING"/>
</dbReference>
<dbReference type="InterPro" id="IPR017907">
    <property type="entry name" value="Znf_RING_CS"/>
</dbReference>
<dbReference type="InterPro" id="IPR043400">
    <property type="entry name" value="RING-HC_RNF141"/>
</dbReference>
<dbReference type="CDD" id="cd16545">
    <property type="entry name" value="RING-HC_RNF141"/>
    <property type="match status" value="1"/>
</dbReference>
<feature type="compositionally biased region" description="Polar residues" evidence="6">
    <location>
        <begin position="127"/>
        <end position="139"/>
    </location>
</feature>
<evidence type="ECO:0000256" key="6">
    <source>
        <dbReference type="SAM" id="MobiDB-lite"/>
    </source>
</evidence>
<evidence type="ECO:0000256" key="1">
    <source>
        <dbReference type="ARBA" id="ARBA00022017"/>
    </source>
</evidence>
<feature type="region of interest" description="Disordered" evidence="6">
    <location>
        <begin position="127"/>
        <end position="192"/>
    </location>
</feature>
<evidence type="ECO:0000256" key="4">
    <source>
        <dbReference type="ARBA" id="ARBA00022833"/>
    </source>
</evidence>
<dbReference type="SUPFAM" id="SSF57850">
    <property type="entry name" value="RING/U-box"/>
    <property type="match status" value="1"/>
</dbReference>
<accession>A0A2M4AQG7</accession>
<dbReference type="Pfam" id="PF13920">
    <property type="entry name" value="zf-C3HC4_3"/>
    <property type="match status" value="1"/>
</dbReference>
<dbReference type="GO" id="GO:0004842">
    <property type="term" value="F:ubiquitin-protein transferase activity"/>
    <property type="evidence" value="ECO:0007669"/>
    <property type="project" value="TreeGrafter"/>
</dbReference>
<keyword evidence="3 5" id="KW-0863">Zinc-finger</keyword>
<dbReference type="PROSITE" id="PS50089">
    <property type="entry name" value="ZF_RING_2"/>
    <property type="match status" value="1"/>
</dbReference>
<evidence type="ECO:0000256" key="2">
    <source>
        <dbReference type="ARBA" id="ARBA00022723"/>
    </source>
</evidence>
<sequence length="354" mass="38980">MGSQASTISQRVLPHDTIDSLQFEIKKQVHIYSEINNLAYDDFQKCLTDLNRLARKCLDADGKQLVFAVKKGTDNSILWKRTVRIACVKIHPETRKIDCYKLLTLQQFLQVFRTIQTNLHAMVTVESQRIHSPTKSPVRSKTVRVDGVSSSLSTVSNGSSRDSVAGSNEELVRQRGSVDQPGSSGYAEVAEGAASAAGVHPSTRSSSSSTSLSSASSLAFAFPETAIATTSMLMAQVDAATATTLTGGVQSTNDEDDGPVEQNECCICLERKPEVSLPCAHSYCMPCIEQWNIHQKTCPICDEELTTTDDTWVLSEMPEADEVSEEICATLMKLSNDPFDEESDKKWWRRMLNL</sequence>
<feature type="compositionally biased region" description="Low complexity" evidence="6">
    <location>
        <begin position="149"/>
        <end position="160"/>
    </location>
</feature>
<evidence type="ECO:0000259" key="7">
    <source>
        <dbReference type="PROSITE" id="PS50089"/>
    </source>
</evidence>
<dbReference type="GO" id="GO:0008270">
    <property type="term" value="F:zinc ion binding"/>
    <property type="evidence" value="ECO:0007669"/>
    <property type="project" value="UniProtKB-KW"/>
</dbReference>
<dbReference type="AlphaFoldDB" id="A0A2M4AQG7"/>
<dbReference type="GO" id="GO:0051865">
    <property type="term" value="P:protein autoubiquitination"/>
    <property type="evidence" value="ECO:0007669"/>
    <property type="project" value="TreeGrafter"/>
</dbReference>
<dbReference type="InterPro" id="IPR013083">
    <property type="entry name" value="Znf_RING/FYVE/PHD"/>
</dbReference>
<feature type="domain" description="RING-type" evidence="7">
    <location>
        <begin position="265"/>
        <end position="302"/>
    </location>
</feature>